<sequence length="253" mass="27573">MFFFKKKPIPEEKIISSGENNEINTGSSELINAKAVVNGDRNSLILANCSINNAHLSTKGNDNKIELNNTSLHNTLINISGNKNIVKIGSGSSIERMELQIFGDNHIVELGESIHVTGKMSIWCEDNDNKIIIGNYSTFGIVNFAIAEPNTEIVLGRDCMVANGVSIKNSDFHSIIDLNSGKKINKSGNIHIGHHVWIAESSHILKNTNIGDNSIVALGSIVTKDVPNNCITAGSPNKTIKTNIDWSRERTID</sequence>
<dbReference type="Gene3D" id="2.160.10.10">
    <property type="entry name" value="Hexapeptide repeat proteins"/>
    <property type="match status" value="1"/>
</dbReference>
<reference evidence="1" key="1">
    <citation type="submission" date="2023-05" db="EMBL/GenBank/DDBJ databases">
        <title>Comparative genomics of Bacillaceae isolates and their secondary metabolite potential.</title>
        <authorList>
            <person name="Song L."/>
            <person name="Nielsen L.J."/>
            <person name="Mohite O."/>
            <person name="Xu X."/>
            <person name="Weber T."/>
            <person name="Kovacs A.T."/>
        </authorList>
    </citation>
    <scope>NUCLEOTIDE SEQUENCE</scope>
    <source>
        <strain evidence="1">LY1</strain>
    </source>
</reference>
<dbReference type="CDD" id="cd04647">
    <property type="entry name" value="LbH_MAT_like"/>
    <property type="match status" value="1"/>
</dbReference>
<protein>
    <recommendedName>
        <fullName evidence="3">Acyltransferase</fullName>
    </recommendedName>
</protein>
<dbReference type="Proteomes" id="UP001178322">
    <property type="component" value="Chromosome"/>
</dbReference>
<dbReference type="RefSeq" id="WP_283868932.1">
    <property type="nucleotide sequence ID" value="NZ_CP126101.1"/>
</dbReference>
<evidence type="ECO:0000313" key="2">
    <source>
        <dbReference type="Proteomes" id="UP001178322"/>
    </source>
</evidence>
<dbReference type="PANTHER" id="PTHR23416">
    <property type="entry name" value="SIALIC ACID SYNTHASE-RELATED"/>
    <property type="match status" value="1"/>
</dbReference>
<name>A0AAX3WSP0_9BACI</name>
<gene>
    <name evidence="1" type="ORF">QNH24_18215</name>
</gene>
<proteinExistence type="predicted"/>
<dbReference type="AlphaFoldDB" id="A0AAX3WSP0"/>
<dbReference type="InterPro" id="IPR051159">
    <property type="entry name" value="Hexapeptide_acetyltransf"/>
</dbReference>
<evidence type="ECO:0008006" key="3">
    <source>
        <dbReference type="Google" id="ProtNLM"/>
    </source>
</evidence>
<accession>A0AAX3WSP0</accession>
<dbReference type="PANTHER" id="PTHR23416:SF78">
    <property type="entry name" value="LIPOPOLYSACCHARIDE BIOSYNTHESIS O-ACETYL TRANSFERASE WBBJ-RELATED"/>
    <property type="match status" value="1"/>
</dbReference>
<dbReference type="SUPFAM" id="SSF51161">
    <property type="entry name" value="Trimeric LpxA-like enzymes"/>
    <property type="match status" value="1"/>
</dbReference>
<dbReference type="InterPro" id="IPR011004">
    <property type="entry name" value="Trimer_LpxA-like_sf"/>
</dbReference>
<dbReference type="EMBL" id="CP126101">
    <property type="protein sequence ID" value="WHY50249.1"/>
    <property type="molecule type" value="Genomic_DNA"/>
</dbReference>
<evidence type="ECO:0000313" key="1">
    <source>
        <dbReference type="EMBL" id="WHY50249.1"/>
    </source>
</evidence>
<organism evidence="1 2">
    <name type="scientific">Lysinibacillus pakistanensis</name>
    <dbReference type="NCBI Taxonomy" id="759811"/>
    <lineage>
        <taxon>Bacteria</taxon>
        <taxon>Bacillati</taxon>
        <taxon>Bacillota</taxon>
        <taxon>Bacilli</taxon>
        <taxon>Bacillales</taxon>
        <taxon>Bacillaceae</taxon>
        <taxon>Lysinibacillus</taxon>
    </lineage>
</organism>